<keyword evidence="2 8" id="KW-0813">Transport</keyword>
<dbReference type="SUPFAM" id="SSF161098">
    <property type="entry name" value="MetI-like"/>
    <property type="match status" value="1"/>
</dbReference>
<dbReference type="PATRIC" id="fig|277988.4.peg.944"/>
<evidence type="ECO:0000256" key="2">
    <source>
        <dbReference type="ARBA" id="ARBA00022448"/>
    </source>
</evidence>
<sequence>AREWKAFLRVELPLALGGVIVGAIFAFAMSIAELGATYMLAKPEYTTMTVAIYKFLGARQFGSASALAVLLMAVSTLGFLIIERAGEEVW</sequence>
<keyword evidence="4" id="KW-0997">Cell inner membrane</keyword>
<keyword evidence="6 8" id="KW-1133">Transmembrane helix</keyword>
<comment type="similarity">
    <text evidence="8">Belongs to the binding-protein-dependent transport system permease family.</text>
</comment>
<accession>A0A0Q2XMP8</accession>
<evidence type="ECO:0000256" key="1">
    <source>
        <dbReference type="ARBA" id="ARBA00004429"/>
    </source>
</evidence>
<dbReference type="Gene3D" id="1.10.3720.10">
    <property type="entry name" value="MetI-like"/>
    <property type="match status" value="1"/>
</dbReference>
<dbReference type="PANTHER" id="PTHR43357:SF4">
    <property type="entry name" value="INNER MEMBRANE ABC TRANSPORTER PERMEASE PROTEIN YDCV"/>
    <property type="match status" value="1"/>
</dbReference>
<protein>
    <recommendedName>
        <fullName evidence="9">ABC transmembrane type-1 domain-containing protein</fullName>
    </recommendedName>
</protein>
<keyword evidence="5 8" id="KW-0812">Transmembrane</keyword>
<evidence type="ECO:0000256" key="4">
    <source>
        <dbReference type="ARBA" id="ARBA00022519"/>
    </source>
</evidence>
<dbReference type="AlphaFoldDB" id="A0A0Q2XMP8"/>
<organism evidence="10 11">
    <name type="scientific">Thermococcus thioreducens</name>
    <dbReference type="NCBI Taxonomy" id="277988"/>
    <lineage>
        <taxon>Archaea</taxon>
        <taxon>Methanobacteriati</taxon>
        <taxon>Methanobacteriota</taxon>
        <taxon>Thermococci</taxon>
        <taxon>Thermococcales</taxon>
        <taxon>Thermococcaceae</taxon>
        <taxon>Thermococcus</taxon>
    </lineage>
</organism>
<dbReference type="PROSITE" id="PS50928">
    <property type="entry name" value="ABC_TM1"/>
    <property type="match status" value="1"/>
</dbReference>
<evidence type="ECO:0000256" key="3">
    <source>
        <dbReference type="ARBA" id="ARBA00022475"/>
    </source>
</evidence>
<name>A0A0Q2XMP8_9EURY</name>
<dbReference type="PANTHER" id="PTHR43357">
    <property type="entry name" value="INNER MEMBRANE ABC TRANSPORTER PERMEASE PROTEIN YDCV"/>
    <property type="match status" value="1"/>
</dbReference>
<comment type="caution">
    <text evidence="10">The sequence shown here is derived from an EMBL/GenBank/DDBJ whole genome shotgun (WGS) entry which is preliminary data.</text>
</comment>
<dbReference type="RefSeq" id="WP_055429128.1">
    <property type="nucleotide sequence ID" value="NZ_LIXN01000007.1"/>
</dbReference>
<dbReference type="Pfam" id="PF00528">
    <property type="entry name" value="BPD_transp_1"/>
    <property type="match status" value="1"/>
</dbReference>
<dbReference type="GO" id="GO:0005886">
    <property type="term" value="C:plasma membrane"/>
    <property type="evidence" value="ECO:0007669"/>
    <property type="project" value="UniProtKB-SubCell"/>
</dbReference>
<evidence type="ECO:0000256" key="7">
    <source>
        <dbReference type="ARBA" id="ARBA00023136"/>
    </source>
</evidence>
<evidence type="ECO:0000256" key="8">
    <source>
        <dbReference type="RuleBase" id="RU363032"/>
    </source>
</evidence>
<reference evidence="10 11" key="1">
    <citation type="submission" date="2015-08" db="EMBL/GenBank/DDBJ databases">
        <title>Thermococcus thioreducens DSM 14981 genome sequencing.</title>
        <authorList>
            <person name="Hong S.-J."/>
            <person name="Kim M.-C."/>
            <person name="Shin J.-H."/>
        </authorList>
    </citation>
    <scope>NUCLEOTIDE SEQUENCE [LARGE SCALE GENOMIC DNA]</scope>
    <source>
        <strain evidence="10 11">DSM 14981</strain>
    </source>
</reference>
<dbReference type="InterPro" id="IPR000515">
    <property type="entry name" value="MetI-like"/>
</dbReference>
<evidence type="ECO:0000256" key="6">
    <source>
        <dbReference type="ARBA" id="ARBA00022989"/>
    </source>
</evidence>
<feature type="transmembrane region" description="Helical" evidence="8">
    <location>
        <begin position="61"/>
        <end position="82"/>
    </location>
</feature>
<gene>
    <name evidence="10" type="ORF">AMR53_04505</name>
</gene>
<dbReference type="Proteomes" id="UP000051862">
    <property type="component" value="Unassembled WGS sequence"/>
</dbReference>
<dbReference type="InterPro" id="IPR035906">
    <property type="entry name" value="MetI-like_sf"/>
</dbReference>
<dbReference type="GO" id="GO:0055085">
    <property type="term" value="P:transmembrane transport"/>
    <property type="evidence" value="ECO:0007669"/>
    <property type="project" value="InterPro"/>
</dbReference>
<feature type="domain" description="ABC transmembrane type-1" evidence="9">
    <location>
        <begin position="1"/>
        <end position="82"/>
    </location>
</feature>
<evidence type="ECO:0000256" key="5">
    <source>
        <dbReference type="ARBA" id="ARBA00022692"/>
    </source>
</evidence>
<dbReference type="EMBL" id="LIXN01000007">
    <property type="protein sequence ID" value="KQH82548.1"/>
    <property type="molecule type" value="Genomic_DNA"/>
</dbReference>
<feature type="non-terminal residue" evidence="10">
    <location>
        <position position="1"/>
    </location>
</feature>
<proteinExistence type="inferred from homology"/>
<keyword evidence="3" id="KW-1003">Cell membrane</keyword>
<evidence type="ECO:0000313" key="10">
    <source>
        <dbReference type="EMBL" id="KQH82548.1"/>
    </source>
</evidence>
<feature type="transmembrane region" description="Helical" evidence="8">
    <location>
        <begin position="12"/>
        <end position="41"/>
    </location>
</feature>
<evidence type="ECO:0000313" key="11">
    <source>
        <dbReference type="Proteomes" id="UP000051862"/>
    </source>
</evidence>
<evidence type="ECO:0000259" key="9">
    <source>
        <dbReference type="PROSITE" id="PS50928"/>
    </source>
</evidence>
<keyword evidence="7 8" id="KW-0472">Membrane</keyword>
<comment type="subcellular location">
    <subcellularLocation>
        <location evidence="1">Cell inner membrane</location>
        <topology evidence="1">Multi-pass membrane protein</topology>
    </subcellularLocation>
    <subcellularLocation>
        <location evidence="8">Cell membrane</location>
        <topology evidence="8">Multi-pass membrane protein</topology>
    </subcellularLocation>
</comment>